<dbReference type="Gramene" id="Zm00001eb123580_T001">
    <property type="protein sequence ID" value="Zm00001eb123580_P001"/>
    <property type="gene ID" value="Zm00001eb123580"/>
</dbReference>
<evidence type="ECO:0000256" key="4">
    <source>
        <dbReference type="ARBA" id="ARBA00023157"/>
    </source>
</evidence>
<evidence type="ECO:0000256" key="1">
    <source>
        <dbReference type="ARBA" id="ARBA00009178"/>
    </source>
</evidence>
<keyword evidence="4" id="KW-1015">Disulfide bond</keyword>
<reference evidence="6" key="3">
    <citation type="submission" date="2021-05" db="UniProtKB">
        <authorList>
            <consortium name="EnsemblPlants"/>
        </authorList>
    </citation>
    <scope>IDENTIFICATION</scope>
    <source>
        <strain evidence="6">cv. B73</strain>
    </source>
</reference>
<gene>
    <name evidence="6" type="primary">LOC100276036</name>
</gene>
<evidence type="ECO:0000313" key="6">
    <source>
        <dbReference type="EnsemblPlants" id="Zm00001eb123580_P001"/>
    </source>
</evidence>
<comment type="similarity">
    <text evidence="1">Belongs to the plant rapid alkalinization factor (RALF) family.</text>
</comment>
<proteinExistence type="evidence at protein level"/>
<organism evidence="6 7">
    <name type="scientific">Zea mays</name>
    <name type="common">Maize</name>
    <dbReference type="NCBI Taxonomy" id="4577"/>
    <lineage>
        <taxon>Eukaryota</taxon>
        <taxon>Viridiplantae</taxon>
        <taxon>Streptophyta</taxon>
        <taxon>Embryophyta</taxon>
        <taxon>Tracheophyta</taxon>
        <taxon>Spermatophyta</taxon>
        <taxon>Magnoliopsida</taxon>
        <taxon>Liliopsida</taxon>
        <taxon>Poales</taxon>
        <taxon>Poaceae</taxon>
        <taxon>PACMAD clade</taxon>
        <taxon>Panicoideae</taxon>
        <taxon>Andropogonodae</taxon>
        <taxon>Andropogoneae</taxon>
        <taxon>Tripsacinae</taxon>
        <taxon>Zea</taxon>
    </lineage>
</organism>
<keyword evidence="3 5" id="KW-0732">Signal</keyword>
<evidence type="ECO:0000256" key="5">
    <source>
        <dbReference type="SAM" id="SignalP"/>
    </source>
</evidence>
<dbReference type="FunCoup" id="A0A804MZP4">
    <property type="interactions" value="1"/>
</dbReference>
<feature type="chain" id="PRO_5032951749" description="RALFL33" evidence="5">
    <location>
        <begin position="29"/>
        <end position="78"/>
    </location>
</feature>
<dbReference type="Pfam" id="PF05498">
    <property type="entry name" value="RALF"/>
    <property type="match status" value="1"/>
</dbReference>
<feature type="signal peptide" evidence="5">
    <location>
        <begin position="1"/>
        <end position="28"/>
    </location>
</feature>
<evidence type="ECO:0000256" key="3">
    <source>
        <dbReference type="ARBA" id="ARBA00022729"/>
    </source>
</evidence>
<reference evidence="6" key="2">
    <citation type="submission" date="2019-07" db="EMBL/GenBank/DDBJ databases">
        <authorList>
            <person name="Seetharam A."/>
            <person name="Woodhouse M."/>
            <person name="Cannon E."/>
        </authorList>
    </citation>
    <scope>NUCLEOTIDE SEQUENCE [LARGE SCALE GENOMIC DNA]</scope>
    <source>
        <strain evidence="6">cv. B73</strain>
    </source>
</reference>
<dbReference type="AlphaFoldDB" id="A0A804MZP4"/>
<keyword evidence="2" id="KW-0372">Hormone</keyword>
<dbReference type="InterPro" id="IPR008801">
    <property type="entry name" value="RALF"/>
</dbReference>
<sequence length="78" mass="8106">MEKATRLALAAALVLCLLLATGPQEAAGAEGMLSYDKLLSCKVLGNCDKNRGPGATRPGKPVNKYTRGCSPLTRCRGG</sequence>
<keyword evidence="7" id="KW-1185">Reference proteome</keyword>
<protein>
    <recommendedName>
        <fullName evidence="9">RALFL33</fullName>
    </recommendedName>
</protein>
<evidence type="ECO:0008006" key="9">
    <source>
        <dbReference type="Google" id="ProtNLM"/>
    </source>
</evidence>
<evidence type="ECO:0000313" key="7">
    <source>
        <dbReference type="Proteomes" id="UP000007305"/>
    </source>
</evidence>
<dbReference type="KEGG" id="zma:100276036"/>
<evidence type="ECO:0000256" key="2">
    <source>
        <dbReference type="ARBA" id="ARBA00022702"/>
    </source>
</evidence>
<dbReference type="GeneID" id="100276036"/>
<dbReference type="GO" id="GO:0005179">
    <property type="term" value="F:hormone activity"/>
    <property type="evidence" value="ECO:0007669"/>
    <property type="project" value="UniProtKB-KW"/>
</dbReference>
<dbReference type="Proteomes" id="UP000007305">
    <property type="component" value="Chromosome 3"/>
</dbReference>
<evidence type="ECO:0007829" key="8">
    <source>
        <dbReference type="PeptideAtlas" id="A0A804MZP4"/>
    </source>
</evidence>
<dbReference type="OrthoDB" id="676993at2759"/>
<keyword evidence="8" id="KW-1267">Proteomics identification</keyword>
<dbReference type="RefSeq" id="XP_008673682.1">
    <property type="nucleotide sequence ID" value="XM_008675460.2"/>
</dbReference>
<dbReference type="EnsemblPlants" id="Zm00001eb123580_T001">
    <property type="protein sequence ID" value="Zm00001eb123580_P001"/>
    <property type="gene ID" value="Zm00001eb123580"/>
</dbReference>
<reference evidence="7" key="1">
    <citation type="submission" date="2015-12" db="EMBL/GenBank/DDBJ databases">
        <title>Update maize B73 reference genome by single molecule sequencing technologies.</title>
        <authorList>
            <consortium name="Maize Genome Sequencing Project"/>
            <person name="Ware D."/>
        </authorList>
    </citation>
    <scope>NUCLEOTIDE SEQUENCE [LARGE SCALE GENOMIC DNA]</scope>
    <source>
        <strain evidence="7">cv. B73</strain>
    </source>
</reference>
<name>A0A804MZP4_MAIZE</name>
<dbReference type="InParanoid" id="A0A804MZP4"/>
<accession>A0A804MZP4</accession>